<dbReference type="Proteomes" id="UP000019249">
    <property type="component" value="Unassembled WGS sequence"/>
</dbReference>
<evidence type="ECO:0000313" key="2">
    <source>
        <dbReference type="EMBL" id="EUJ28007.1"/>
    </source>
</evidence>
<organism evidence="2 3">
    <name type="scientific">Listeria floridensis FSL S10-1187</name>
    <dbReference type="NCBI Taxonomy" id="1265817"/>
    <lineage>
        <taxon>Bacteria</taxon>
        <taxon>Bacillati</taxon>
        <taxon>Bacillota</taxon>
        <taxon>Bacilli</taxon>
        <taxon>Bacillales</taxon>
        <taxon>Listeriaceae</taxon>
        <taxon>Listeria</taxon>
    </lineage>
</organism>
<evidence type="ECO:0008006" key="4">
    <source>
        <dbReference type="Google" id="ProtNLM"/>
    </source>
</evidence>
<gene>
    <name evidence="2" type="ORF">MFLO_12606</name>
</gene>
<accession>A0ABP3AWT4</accession>
<dbReference type="NCBIfam" id="NF033488">
    <property type="entry name" value="lmo0937_fam_TM"/>
    <property type="match status" value="1"/>
</dbReference>
<feature type="transmembrane region" description="Helical" evidence="1">
    <location>
        <begin position="5"/>
        <end position="25"/>
    </location>
</feature>
<feature type="transmembrane region" description="Helical" evidence="1">
    <location>
        <begin position="31"/>
        <end position="48"/>
    </location>
</feature>
<keyword evidence="1" id="KW-0812">Transmembrane</keyword>
<evidence type="ECO:0000313" key="3">
    <source>
        <dbReference type="Proteomes" id="UP000019249"/>
    </source>
</evidence>
<keyword evidence="1" id="KW-1133">Transmembrane helix</keyword>
<sequence>MIGIIWGIIVILFVFWLLGIIFHIAGGLINILLVIVLVLIIWNLIASIRNKRNN</sequence>
<reference evidence="2 3" key="1">
    <citation type="journal article" date="2014" name="Int. J. Syst. Evol. Microbiol.">
        <title>Listeria floridensis sp. nov., Listeria aquatica sp. nov., Listeria cornellensis sp. nov., Listeria riparia sp. nov. and Listeria grandensis sp. nov., from agricultural and natural environments.</title>
        <authorList>
            <person name="den Bakker H.C."/>
            <person name="Warchocki S."/>
            <person name="Wright E.M."/>
            <person name="Allred A.F."/>
            <person name="Ahlstrom C."/>
            <person name="Manuel C.S."/>
            <person name="Stasiewicz M.J."/>
            <person name="Burrell A."/>
            <person name="Roof S."/>
            <person name="Strawn L."/>
            <person name="Fortes E.D."/>
            <person name="Nightingale K.K."/>
            <person name="Kephart D."/>
            <person name="Wiedmann M."/>
        </authorList>
    </citation>
    <scope>NUCLEOTIDE SEQUENCE [LARGE SCALE GENOMIC DNA]</scope>
    <source>
        <strain evidence="2 3">FSL S10-1187</strain>
    </source>
</reference>
<dbReference type="EMBL" id="AODF01000030">
    <property type="protein sequence ID" value="EUJ28007.1"/>
    <property type="molecule type" value="Genomic_DNA"/>
</dbReference>
<comment type="caution">
    <text evidence="2">The sequence shown here is derived from an EMBL/GenBank/DDBJ whole genome shotgun (WGS) entry which is preliminary data.</text>
</comment>
<dbReference type="RefSeq" id="WP_149023034.1">
    <property type="nucleotide sequence ID" value="NZ_AODF01000030.1"/>
</dbReference>
<dbReference type="Pfam" id="PF18919">
    <property type="entry name" value="DUF5670"/>
    <property type="match status" value="1"/>
</dbReference>
<proteinExistence type="predicted"/>
<keyword evidence="3" id="KW-1185">Reference proteome</keyword>
<evidence type="ECO:0000256" key="1">
    <source>
        <dbReference type="SAM" id="Phobius"/>
    </source>
</evidence>
<keyword evidence="1" id="KW-0472">Membrane</keyword>
<protein>
    <recommendedName>
        <fullName evidence="4">Lmo0937 family membrane protein</fullName>
    </recommendedName>
</protein>
<name>A0ABP3AWT4_9LIST</name>
<dbReference type="InterPro" id="IPR043727">
    <property type="entry name" value="Lmo0937-like"/>
</dbReference>